<proteinExistence type="predicted"/>
<feature type="region of interest" description="Disordered" evidence="1">
    <location>
        <begin position="25"/>
        <end position="135"/>
    </location>
</feature>
<accession>A0AAW0PAJ3</accession>
<sequence>MYVLCTLAALTIHSLLKNRLNKAVEGGPDAEEKKKRGGQSQDGAAQWGLGQEEKHYKPRPKRRRGAAVSHVQSGQRKGQFNAEDSDLDQTSSAPTSRPHDRLIPQTQSPLDLDTSQTMGLISFTEDKRKKRNTLV</sequence>
<organism evidence="2 3">
    <name type="scientific">Mugilogobius chulae</name>
    <name type="common">yellowstripe goby</name>
    <dbReference type="NCBI Taxonomy" id="88201"/>
    <lineage>
        <taxon>Eukaryota</taxon>
        <taxon>Metazoa</taxon>
        <taxon>Chordata</taxon>
        <taxon>Craniata</taxon>
        <taxon>Vertebrata</taxon>
        <taxon>Euteleostomi</taxon>
        <taxon>Actinopterygii</taxon>
        <taxon>Neopterygii</taxon>
        <taxon>Teleostei</taxon>
        <taxon>Neoteleostei</taxon>
        <taxon>Acanthomorphata</taxon>
        <taxon>Gobiaria</taxon>
        <taxon>Gobiiformes</taxon>
        <taxon>Gobioidei</taxon>
        <taxon>Gobiidae</taxon>
        <taxon>Gobionellinae</taxon>
        <taxon>Mugilogobius</taxon>
    </lineage>
</organism>
<dbReference type="EMBL" id="JBBPFD010000009">
    <property type="protein sequence ID" value="KAK7912864.1"/>
    <property type="molecule type" value="Genomic_DNA"/>
</dbReference>
<evidence type="ECO:0000256" key="1">
    <source>
        <dbReference type="SAM" id="MobiDB-lite"/>
    </source>
</evidence>
<feature type="compositionally biased region" description="Basic residues" evidence="1">
    <location>
        <begin position="56"/>
        <end position="65"/>
    </location>
</feature>
<gene>
    <name evidence="2" type="ORF">WMY93_013075</name>
</gene>
<protein>
    <submittedName>
        <fullName evidence="2">Uncharacterized protein</fullName>
    </submittedName>
</protein>
<keyword evidence="3" id="KW-1185">Reference proteome</keyword>
<dbReference type="AlphaFoldDB" id="A0AAW0PAJ3"/>
<comment type="caution">
    <text evidence="2">The sequence shown here is derived from an EMBL/GenBank/DDBJ whole genome shotgun (WGS) entry which is preliminary data.</text>
</comment>
<reference evidence="3" key="1">
    <citation type="submission" date="2024-04" db="EMBL/GenBank/DDBJ databases">
        <title>Salinicola lusitanus LLJ914,a marine bacterium isolated from the Okinawa Trough.</title>
        <authorList>
            <person name="Li J."/>
        </authorList>
    </citation>
    <scope>NUCLEOTIDE SEQUENCE [LARGE SCALE GENOMIC DNA]</scope>
</reference>
<evidence type="ECO:0000313" key="2">
    <source>
        <dbReference type="EMBL" id="KAK7912864.1"/>
    </source>
</evidence>
<name>A0AAW0PAJ3_9GOBI</name>
<dbReference type="Proteomes" id="UP001460270">
    <property type="component" value="Unassembled WGS sequence"/>
</dbReference>
<feature type="compositionally biased region" description="Polar residues" evidence="1">
    <location>
        <begin position="104"/>
        <end position="119"/>
    </location>
</feature>
<evidence type="ECO:0000313" key="3">
    <source>
        <dbReference type="Proteomes" id="UP001460270"/>
    </source>
</evidence>